<accession>A0A2W4Y6A9</accession>
<sequence length="132" mass="14993">MISSSQSSVPPAITVIHEEYREQISLRQLAKDLKVSRANVRRAKNWLIENRHPAYTGYIPNSLLNPEQAEVIITYRDYTAAGIRGDALTEKMFPPTMSNAEKNALRDLFEEHNISPEQAAQLTHSILEIFKS</sequence>
<evidence type="ECO:0000313" key="1">
    <source>
        <dbReference type="EMBL" id="PZO42475.1"/>
    </source>
</evidence>
<organism evidence="1 2">
    <name type="scientific">Phormidesmis priestleyi</name>
    <dbReference type="NCBI Taxonomy" id="268141"/>
    <lineage>
        <taxon>Bacteria</taxon>
        <taxon>Bacillati</taxon>
        <taxon>Cyanobacteriota</taxon>
        <taxon>Cyanophyceae</taxon>
        <taxon>Leptolyngbyales</taxon>
        <taxon>Leptolyngbyaceae</taxon>
        <taxon>Phormidesmis</taxon>
    </lineage>
</organism>
<gene>
    <name evidence="1" type="ORF">DCF15_22905</name>
</gene>
<proteinExistence type="predicted"/>
<evidence type="ECO:0000313" key="2">
    <source>
        <dbReference type="Proteomes" id="UP000249794"/>
    </source>
</evidence>
<comment type="caution">
    <text evidence="1">The sequence shown here is derived from an EMBL/GenBank/DDBJ whole genome shotgun (WGS) entry which is preliminary data.</text>
</comment>
<protein>
    <submittedName>
        <fullName evidence="1">Uncharacterized protein</fullName>
    </submittedName>
</protein>
<dbReference type="EMBL" id="QBMP01000425">
    <property type="protein sequence ID" value="PZO42475.1"/>
    <property type="molecule type" value="Genomic_DNA"/>
</dbReference>
<dbReference type="Proteomes" id="UP000249794">
    <property type="component" value="Unassembled WGS sequence"/>
</dbReference>
<reference evidence="2" key="1">
    <citation type="submission" date="2018-04" db="EMBL/GenBank/DDBJ databases">
        <authorList>
            <person name="Cornet L."/>
        </authorList>
    </citation>
    <scope>NUCLEOTIDE SEQUENCE [LARGE SCALE GENOMIC DNA]</scope>
</reference>
<name>A0A2W4Y6A9_9CYAN</name>
<dbReference type="AlphaFoldDB" id="A0A2W4Y6A9"/>
<reference evidence="1 2" key="2">
    <citation type="submission" date="2018-06" db="EMBL/GenBank/DDBJ databases">
        <title>Metagenomic assembly of (sub)arctic Cyanobacteria and their associated microbiome from non-axenic cultures.</title>
        <authorList>
            <person name="Baurain D."/>
        </authorList>
    </citation>
    <scope>NUCLEOTIDE SEQUENCE [LARGE SCALE GENOMIC DNA]</scope>
    <source>
        <strain evidence="1">ULC027bin1</strain>
    </source>
</reference>